<dbReference type="InterPro" id="IPR006599">
    <property type="entry name" value="CARP_motif"/>
</dbReference>
<dbReference type="InterPro" id="IPR012945">
    <property type="entry name" value="Tubulin-bd_cofactor_C_dom"/>
</dbReference>
<dbReference type="GO" id="GO:0031616">
    <property type="term" value="C:spindle pole centrosome"/>
    <property type="evidence" value="ECO:0007669"/>
    <property type="project" value="TreeGrafter"/>
</dbReference>
<keyword evidence="6" id="KW-0206">Cytoskeleton</keyword>
<name>A0A3Q0KK85_SCHMA</name>
<dbReference type="SMART" id="SM00673">
    <property type="entry name" value="CARP"/>
    <property type="match status" value="2"/>
</dbReference>
<dbReference type="AlphaFoldDB" id="A0A3Q0KK85"/>
<evidence type="ECO:0000259" key="8">
    <source>
        <dbReference type="PROSITE" id="PS51329"/>
    </source>
</evidence>
<dbReference type="PANTHER" id="PTHR16052:SF0">
    <property type="entry name" value="TBCC DOMAIN-CONTAINING PROTEIN 1"/>
    <property type="match status" value="1"/>
</dbReference>
<dbReference type="InParanoid" id="A0A3Q0KK85"/>
<evidence type="ECO:0000313" key="9">
    <source>
        <dbReference type="Proteomes" id="UP000008854"/>
    </source>
</evidence>
<keyword evidence="5" id="KW-0963">Cytoplasm</keyword>
<evidence type="ECO:0000313" key="10">
    <source>
        <dbReference type="WBParaSite" id="Smp_120920.1"/>
    </source>
</evidence>
<feature type="domain" description="C-CAP/cofactor C-like" evidence="8">
    <location>
        <begin position="319"/>
        <end position="464"/>
    </location>
</feature>
<dbReference type="InterPro" id="IPR016098">
    <property type="entry name" value="CAP/MinC_C"/>
</dbReference>
<evidence type="ECO:0000256" key="4">
    <source>
        <dbReference type="ARBA" id="ARBA00017559"/>
    </source>
</evidence>
<dbReference type="InterPro" id="IPR017901">
    <property type="entry name" value="C-CAP_CF_C-like"/>
</dbReference>
<dbReference type="Pfam" id="PF07986">
    <property type="entry name" value="TBCC"/>
    <property type="match status" value="1"/>
</dbReference>
<feature type="region of interest" description="Disordered" evidence="7">
    <location>
        <begin position="736"/>
        <end position="759"/>
    </location>
</feature>
<reference evidence="9" key="1">
    <citation type="journal article" date="2012" name="PLoS Negl. Trop. Dis.">
        <title>A systematically improved high quality genome and transcriptome of the human blood fluke Schistosoma mansoni.</title>
        <authorList>
            <person name="Protasio A.V."/>
            <person name="Tsai I.J."/>
            <person name="Babbage A."/>
            <person name="Nichol S."/>
            <person name="Hunt M."/>
            <person name="Aslett M.A."/>
            <person name="De Silva N."/>
            <person name="Velarde G.S."/>
            <person name="Anderson T.J."/>
            <person name="Clark R.C."/>
            <person name="Davidson C."/>
            <person name="Dillon G.P."/>
            <person name="Holroyd N.E."/>
            <person name="LoVerde P.T."/>
            <person name="Lloyd C."/>
            <person name="McQuillan J."/>
            <person name="Oliveira G."/>
            <person name="Otto T.D."/>
            <person name="Parker-Manuel S.J."/>
            <person name="Quail M.A."/>
            <person name="Wilson R.A."/>
            <person name="Zerlotini A."/>
            <person name="Dunne D.W."/>
            <person name="Berriman M."/>
        </authorList>
    </citation>
    <scope>NUCLEOTIDE SEQUENCE [LARGE SCALE GENOMIC DNA]</scope>
    <source>
        <strain evidence="9">Puerto Rican</strain>
    </source>
</reference>
<dbReference type="ExpressionAtlas" id="A0A3Q0KK85">
    <property type="expression patterns" value="baseline"/>
</dbReference>
<feature type="compositionally biased region" description="Polar residues" evidence="7">
    <location>
        <begin position="736"/>
        <end position="750"/>
    </location>
</feature>
<protein>
    <recommendedName>
        <fullName evidence="4">TBCC domain-containing protein 1</fullName>
    </recommendedName>
</protein>
<evidence type="ECO:0000256" key="2">
    <source>
        <dbReference type="ARBA" id="ARBA00004647"/>
    </source>
</evidence>
<accession>A0A3Q0KK85</accession>
<dbReference type="STRING" id="6183.A0A3Q0KK85"/>
<dbReference type="PANTHER" id="PTHR16052">
    <property type="entry name" value="TBCC DOMAIN-CONTAINING PROTEIN 1"/>
    <property type="match status" value="1"/>
</dbReference>
<proteinExistence type="inferred from homology"/>
<evidence type="ECO:0000256" key="1">
    <source>
        <dbReference type="ARBA" id="ARBA00004300"/>
    </source>
</evidence>
<keyword evidence="9" id="KW-1185">Reference proteome</keyword>
<dbReference type="GO" id="GO:0051684">
    <property type="term" value="P:maintenance of Golgi location"/>
    <property type="evidence" value="ECO:0007669"/>
    <property type="project" value="TreeGrafter"/>
</dbReference>
<dbReference type="GO" id="GO:0051661">
    <property type="term" value="P:maintenance of centrosome location"/>
    <property type="evidence" value="ECO:0007669"/>
    <property type="project" value="TreeGrafter"/>
</dbReference>
<dbReference type="PROSITE" id="PS51329">
    <property type="entry name" value="C_CAP_COFACTOR_C"/>
    <property type="match status" value="1"/>
</dbReference>
<dbReference type="InterPro" id="IPR039589">
    <property type="entry name" value="TBCC1"/>
</dbReference>
<organism evidence="11">
    <name type="scientific">Schistosoma mansoni</name>
    <name type="common">Blood fluke</name>
    <dbReference type="NCBI Taxonomy" id="6183"/>
    <lineage>
        <taxon>Eukaryota</taxon>
        <taxon>Metazoa</taxon>
        <taxon>Spiralia</taxon>
        <taxon>Lophotrochozoa</taxon>
        <taxon>Platyhelminthes</taxon>
        <taxon>Trematoda</taxon>
        <taxon>Digenea</taxon>
        <taxon>Strigeidida</taxon>
        <taxon>Schistosomatoidea</taxon>
        <taxon>Schistosomatidae</taxon>
        <taxon>Schistosoma</taxon>
    </lineage>
</organism>
<sequence length="759" mass="84672">MGKASHVTLSLWPRAEPFAYGIFQVHPHPRLAVHNIKKLVTYAKTKSKIGSRLSYSVWKHVACNKLQLTEDLAWVLFHTCLTMSATQYEKLKDVDERIFTAANLADAERIRASQSVNLFTFVLFLYIQQINKISLRASAVSASAEWPGSYSRSSELDSGRSTPIRLCRNLDEQYHFQFISENLNEMLDLLVEPDNQSGNSMDATLSEGAVEALDLVLEGSADEGRTLNSFSELAHIPTILPATGYSKVTHAFHLRGLLSWIRSWLTQNPFSVENCILNGRRLQWRLPHQVVLDNESGLNNTQQQPQNDVIKRQKIATNAHQVPRTGGHSGNKLVVMSMISRQIIARSSATLDGATLKIHRAHCSYLYLLSPMRSVTLDKCRKLTIVLGPIENTLQLNHCEDCLVIAACRRAVLASCRRCTLHLAIQSRPILIQPPVPNTISGSMIISNIPGNNSGTNTSTPGTPTPGSVALVGNEEILLAPFHTTYMKLVDHLNKVNLSPKVNYWDRPFLLGQDSSRQDSSQQLSRVRCWDLLQPAHFYPFNIPLLLSTRAESMDHNPVGENYTRSEESVPNGNPQTANCLDLSASLITNTSRYFGDSDERRLENYISMANNILPIPLPSAYLIALHERAGAYHKWPQHVMNARLTLDQCHSFGTVVDQRFRQWLIESGNLRQLQLLELSTGHVNSVPSRNPTTYSIDKSGAPLSVSSTFQSHADRSDHGVRSSYVDGHISNSIRSDCLPSRSNNENQFATDDDDADGI</sequence>
<evidence type="ECO:0000313" key="11">
    <source>
        <dbReference type="WBParaSite" id="Smp_120920.2"/>
    </source>
</evidence>
<accession>A0A3Q0KKA2</accession>
<comment type="subcellular location">
    <subcellularLocation>
        <location evidence="1">Cytoplasm</location>
        <location evidence="1">Cytoskeleton</location>
        <location evidence="1">Microtubule organizing center</location>
        <location evidence="1">Centrosome</location>
    </subcellularLocation>
    <subcellularLocation>
        <location evidence="2">Cytoplasm</location>
        <location evidence="2">Cytoskeleton</location>
        <location evidence="2">Spindle pole</location>
    </subcellularLocation>
</comment>
<dbReference type="WBParaSite" id="Smp_120920.2">
    <property type="protein sequence ID" value="Smp_120920.2"/>
    <property type="gene ID" value="Smp_120920"/>
</dbReference>
<comment type="similarity">
    <text evidence="3">Belongs to the TBCC family.</text>
</comment>
<reference evidence="10 11" key="2">
    <citation type="submission" date="2018-12" db="UniProtKB">
        <authorList>
            <consortium name="WormBaseParasite"/>
        </authorList>
    </citation>
    <scope>IDENTIFICATION</scope>
    <source>
        <strain evidence="10 11">Puerto Rican</strain>
    </source>
</reference>
<dbReference type="Gene3D" id="2.160.20.70">
    <property type="match status" value="1"/>
</dbReference>
<dbReference type="Proteomes" id="UP000008854">
    <property type="component" value="Unassembled WGS sequence"/>
</dbReference>
<evidence type="ECO:0000256" key="7">
    <source>
        <dbReference type="SAM" id="MobiDB-lite"/>
    </source>
</evidence>
<evidence type="ECO:0000256" key="6">
    <source>
        <dbReference type="ARBA" id="ARBA00023212"/>
    </source>
</evidence>
<dbReference type="WBParaSite" id="Smp_120920.1">
    <property type="protein sequence ID" value="Smp_120920.1"/>
    <property type="gene ID" value="Smp_120920"/>
</dbReference>
<evidence type="ECO:0000256" key="3">
    <source>
        <dbReference type="ARBA" id="ARBA00008848"/>
    </source>
</evidence>
<evidence type="ECO:0000256" key="5">
    <source>
        <dbReference type="ARBA" id="ARBA00022490"/>
    </source>
</evidence>